<dbReference type="CDD" id="cd09272">
    <property type="entry name" value="RNase_HI_RT_Ty1"/>
    <property type="match status" value="1"/>
</dbReference>
<proteinExistence type="predicted"/>
<dbReference type="STRING" id="4540.A0A3L6RYT1"/>
<evidence type="ECO:0000313" key="1">
    <source>
        <dbReference type="EMBL" id="RLN11589.1"/>
    </source>
</evidence>
<dbReference type="OrthoDB" id="1919845at2759"/>
<protein>
    <submittedName>
        <fullName evidence="1">Retrotransposon protein, putative, unclassified</fullName>
    </submittedName>
</protein>
<accession>A0A3L6RYT1</accession>
<keyword evidence="2" id="KW-1185">Reference proteome</keyword>
<reference evidence="2" key="1">
    <citation type="journal article" date="2019" name="Nat. Commun.">
        <title>The genome of broomcorn millet.</title>
        <authorList>
            <person name="Zou C."/>
            <person name="Miki D."/>
            <person name="Li D."/>
            <person name="Tang Q."/>
            <person name="Xiao L."/>
            <person name="Rajput S."/>
            <person name="Deng P."/>
            <person name="Jia W."/>
            <person name="Huang R."/>
            <person name="Zhang M."/>
            <person name="Sun Y."/>
            <person name="Hu J."/>
            <person name="Fu X."/>
            <person name="Schnable P.S."/>
            <person name="Li F."/>
            <person name="Zhang H."/>
            <person name="Feng B."/>
            <person name="Zhu X."/>
            <person name="Liu R."/>
            <person name="Schnable J.C."/>
            <person name="Zhu J.-K."/>
            <person name="Zhang H."/>
        </authorList>
    </citation>
    <scope>NUCLEOTIDE SEQUENCE [LARGE SCALE GENOMIC DNA]</scope>
</reference>
<gene>
    <name evidence="1" type="ORF">C2845_PM09G21710</name>
</gene>
<dbReference type="EMBL" id="PQIB02000006">
    <property type="protein sequence ID" value="RLN11589.1"/>
    <property type="molecule type" value="Genomic_DNA"/>
</dbReference>
<dbReference type="Proteomes" id="UP000275267">
    <property type="component" value="Unassembled WGS sequence"/>
</dbReference>
<sequence>MALALCEMMWLKSFLKELRVLKNETMLLHCDNVAAINIAKNPVQFDQMKHVEIDRFFIKEKMDSGALRLEYVKSRDQLTDCLIKGLGPKDNELACNKMGMLNIFSPS</sequence>
<organism evidence="1 2">
    <name type="scientific">Panicum miliaceum</name>
    <name type="common">Proso millet</name>
    <name type="synonym">Broomcorn millet</name>
    <dbReference type="NCBI Taxonomy" id="4540"/>
    <lineage>
        <taxon>Eukaryota</taxon>
        <taxon>Viridiplantae</taxon>
        <taxon>Streptophyta</taxon>
        <taxon>Embryophyta</taxon>
        <taxon>Tracheophyta</taxon>
        <taxon>Spermatophyta</taxon>
        <taxon>Magnoliopsida</taxon>
        <taxon>Liliopsida</taxon>
        <taxon>Poales</taxon>
        <taxon>Poaceae</taxon>
        <taxon>PACMAD clade</taxon>
        <taxon>Panicoideae</taxon>
        <taxon>Panicodae</taxon>
        <taxon>Paniceae</taxon>
        <taxon>Panicinae</taxon>
        <taxon>Panicum</taxon>
        <taxon>Panicum sect. Panicum</taxon>
    </lineage>
</organism>
<dbReference type="PANTHER" id="PTHR11439">
    <property type="entry name" value="GAG-POL-RELATED RETROTRANSPOSON"/>
    <property type="match status" value="1"/>
</dbReference>
<dbReference type="PANTHER" id="PTHR11439:SF463">
    <property type="entry name" value="REVERSE TRANSCRIPTASE TY1_COPIA-TYPE DOMAIN-CONTAINING PROTEIN"/>
    <property type="match status" value="1"/>
</dbReference>
<comment type="caution">
    <text evidence="1">The sequence shown here is derived from an EMBL/GenBank/DDBJ whole genome shotgun (WGS) entry which is preliminary data.</text>
</comment>
<name>A0A3L6RYT1_PANMI</name>
<dbReference type="AlphaFoldDB" id="A0A3L6RYT1"/>
<evidence type="ECO:0000313" key="2">
    <source>
        <dbReference type="Proteomes" id="UP000275267"/>
    </source>
</evidence>